<comment type="caution">
    <text evidence="2">The sequence shown here is derived from an EMBL/GenBank/DDBJ whole genome shotgun (WGS) entry which is preliminary data.</text>
</comment>
<gene>
    <name evidence="2" type="ORF">OEZ60_13110</name>
</gene>
<sequence>MHPDLGVQRKVLVKSYRRYLDADHDWTVAVEQSLSWVQPRDRPQVSGLGEPGSRVRRLYEARERALQRLVAARDKLERARRRIEQRDRPPGDSSF</sequence>
<accession>A0ABT2X5C2</accession>
<evidence type="ECO:0000313" key="3">
    <source>
        <dbReference type="Proteomes" id="UP001209535"/>
    </source>
</evidence>
<protein>
    <recommendedName>
        <fullName evidence="4">Transposase</fullName>
    </recommendedName>
</protein>
<keyword evidence="1" id="KW-0175">Coiled coil</keyword>
<dbReference type="RefSeq" id="WP_263336901.1">
    <property type="nucleotide sequence ID" value="NZ_JAOVQO010000011.1"/>
</dbReference>
<reference evidence="2 3" key="1">
    <citation type="submission" date="2022-10" db="EMBL/GenBank/DDBJ databases">
        <title>Defluviimonas sp. nov., isolated from ocean surface sediments.</title>
        <authorList>
            <person name="He W."/>
            <person name="Wang L."/>
            <person name="Zhang D.-F."/>
        </authorList>
    </citation>
    <scope>NUCLEOTIDE SEQUENCE [LARGE SCALE GENOMIC DNA]</scope>
    <source>
        <strain evidence="2 3">WL0024</strain>
    </source>
</reference>
<proteinExistence type="predicted"/>
<keyword evidence="3" id="KW-1185">Reference proteome</keyword>
<evidence type="ECO:0000256" key="1">
    <source>
        <dbReference type="SAM" id="Coils"/>
    </source>
</evidence>
<dbReference type="EMBL" id="JAOVQO010000011">
    <property type="protein sequence ID" value="MCU9848944.1"/>
    <property type="molecule type" value="Genomic_DNA"/>
</dbReference>
<feature type="coiled-coil region" evidence="1">
    <location>
        <begin position="55"/>
        <end position="86"/>
    </location>
</feature>
<evidence type="ECO:0008006" key="4">
    <source>
        <dbReference type="Google" id="ProtNLM"/>
    </source>
</evidence>
<evidence type="ECO:0000313" key="2">
    <source>
        <dbReference type="EMBL" id="MCU9848944.1"/>
    </source>
</evidence>
<dbReference type="Proteomes" id="UP001209535">
    <property type="component" value="Unassembled WGS sequence"/>
</dbReference>
<name>A0ABT2X5C2_9RHOB</name>
<organism evidence="2 3">
    <name type="scientific">Albidovulum salinarum</name>
    <dbReference type="NCBI Taxonomy" id="2984153"/>
    <lineage>
        <taxon>Bacteria</taxon>
        <taxon>Pseudomonadati</taxon>
        <taxon>Pseudomonadota</taxon>
        <taxon>Alphaproteobacteria</taxon>
        <taxon>Rhodobacterales</taxon>
        <taxon>Paracoccaceae</taxon>
        <taxon>Albidovulum</taxon>
    </lineage>
</organism>